<reference evidence="8" key="1">
    <citation type="submission" date="2023-06" db="EMBL/GenBank/DDBJ databases">
        <authorList>
            <person name="Kurt Z."/>
        </authorList>
    </citation>
    <scope>NUCLEOTIDE SEQUENCE</scope>
</reference>
<evidence type="ECO:0000256" key="2">
    <source>
        <dbReference type="ARBA" id="ARBA00022692"/>
    </source>
</evidence>
<feature type="transmembrane region" description="Helical" evidence="6">
    <location>
        <begin position="102"/>
        <end position="129"/>
    </location>
</feature>
<dbReference type="GO" id="GO:0015179">
    <property type="term" value="F:L-amino acid transmembrane transporter activity"/>
    <property type="evidence" value="ECO:0007669"/>
    <property type="project" value="TreeGrafter"/>
</dbReference>
<proteinExistence type="predicted"/>
<evidence type="ECO:0000259" key="7">
    <source>
        <dbReference type="Pfam" id="PF01490"/>
    </source>
</evidence>
<evidence type="ECO:0000256" key="6">
    <source>
        <dbReference type="SAM" id="Phobius"/>
    </source>
</evidence>
<comment type="subcellular location">
    <subcellularLocation>
        <location evidence="1">Membrane</location>
        <topology evidence="1">Multi-pass membrane protein</topology>
    </subcellularLocation>
</comment>
<feature type="transmembrane region" description="Helical" evidence="6">
    <location>
        <begin position="316"/>
        <end position="338"/>
    </location>
</feature>
<feature type="transmembrane region" description="Helical" evidence="6">
    <location>
        <begin position="359"/>
        <end position="379"/>
    </location>
</feature>
<feature type="transmembrane region" description="Helical" evidence="6">
    <location>
        <begin position="179"/>
        <end position="200"/>
    </location>
</feature>
<feature type="domain" description="Amino acid transporter transmembrane" evidence="7">
    <location>
        <begin position="31"/>
        <end position="416"/>
    </location>
</feature>
<keyword evidence="2 6" id="KW-0812">Transmembrane</keyword>
<dbReference type="Proteomes" id="UP001642409">
    <property type="component" value="Unassembled WGS sequence"/>
</dbReference>
<keyword evidence="4 6" id="KW-0472">Membrane</keyword>
<evidence type="ECO:0000256" key="3">
    <source>
        <dbReference type="ARBA" id="ARBA00022989"/>
    </source>
</evidence>
<dbReference type="AlphaFoldDB" id="A0AA86V6H6"/>
<dbReference type="EMBL" id="CATOUU010001185">
    <property type="protein sequence ID" value="CAI9978326.1"/>
    <property type="molecule type" value="Genomic_DNA"/>
</dbReference>
<dbReference type="PANTHER" id="PTHR22950:SF702">
    <property type="entry name" value="AMINO ACID TRANSPORTER PROTEIN"/>
    <property type="match status" value="1"/>
</dbReference>
<keyword evidence="3 6" id="KW-1133">Transmembrane helix</keyword>
<gene>
    <name evidence="9" type="ORF">HINF_LOCUS17727</name>
    <name evidence="8" type="ORF">HINF_LOCUS65971</name>
</gene>
<dbReference type="EMBL" id="CAXDID020000045">
    <property type="protein sequence ID" value="CAL6002048.1"/>
    <property type="molecule type" value="Genomic_DNA"/>
</dbReference>
<protein>
    <submittedName>
        <fullName evidence="8">Amino acid transporter family</fullName>
    </submittedName>
    <submittedName>
        <fullName evidence="9">Amino_acid transporter family</fullName>
    </submittedName>
</protein>
<organism evidence="8">
    <name type="scientific">Hexamita inflata</name>
    <dbReference type="NCBI Taxonomy" id="28002"/>
    <lineage>
        <taxon>Eukaryota</taxon>
        <taxon>Metamonada</taxon>
        <taxon>Diplomonadida</taxon>
        <taxon>Hexamitidae</taxon>
        <taxon>Hexamitinae</taxon>
        <taxon>Hexamita</taxon>
    </lineage>
</organism>
<feature type="transmembrane region" description="Helical" evidence="6">
    <location>
        <begin position="274"/>
        <end position="296"/>
    </location>
</feature>
<evidence type="ECO:0000256" key="5">
    <source>
        <dbReference type="SAM" id="MobiDB-lite"/>
    </source>
</evidence>
<evidence type="ECO:0000256" key="1">
    <source>
        <dbReference type="ARBA" id="ARBA00004141"/>
    </source>
</evidence>
<evidence type="ECO:0000313" key="8">
    <source>
        <dbReference type="EMBL" id="CAI9978326.1"/>
    </source>
</evidence>
<feature type="region of interest" description="Disordered" evidence="5">
    <location>
        <begin position="1"/>
        <end position="24"/>
    </location>
</feature>
<evidence type="ECO:0000313" key="9">
    <source>
        <dbReference type="EMBL" id="CAL6002048.1"/>
    </source>
</evidence>
<accession>A0AA86V6H6</accession>
<reference evidence="9 10" key="2">
    <citation type="submission" date="2024-07" db="EMBL/GenBank/DDBJ databases">
        <authorList>
            <person name="Akdeniz Z."/>
        </authorList>
    </citation>
    <scope>NUCLEOTIDE SEQUENCE [LARGE SCALE GENOMIC DNA]</scope>
</reference>
<dbReference type="GO" id="GO:0016020">
    <property type="term" value="C:membrane"/>
    <property type="evidence" value="ECO:0007669"/>
    <property type="project" value="UniProtKB-SubCell"/>
</dbReference>
<comment type="caution">
    <text evidence="8">The sequence shown here is derived from an EMBL/GenBank/DDBJ whole genome shotgun (WGS) entry which is preliminary data.</text>
</comment>
<dbReference type="GO" id="GO:0005737">
    <property type="term" value="C:cytoplasm"/>
    <property type="evidence" value="ECO:0007669"/>
    <property type="project" value="TreeGrafter"/>
</dbReference>
<evidence type="ECO:0000313" key="10">
    <source>
        <dbReference type="Proteomes" id="UP001642409"/>
    </source>
</evidence>
<dbReference type="Pfam" id="PF01490">
    <property type="entry name" value="Aa_trans"/>
    <property type="match status" value="1"/>
</dbReference>
<keyword evidence="10" id="KW-1185">Reference proteome</keyword>
<evidence type="ECO:0000256" key="4">
    <source>
        <dbReference type="ARBA" id="ARBA00023136"/>
    </source>
</evidence>
<name>A0AA86V6H6_9EUKA</name>
<feature type="transmembrane region" description="Helical" evidence="6">
    <location>
        <begin position="510"/>
        <end position="534"/>
    </location>
</feature>
<dbReference type="PANTHER" id="PTHR22950">
    <property type="entry name" value="AMINO ACID TRANSPORTER"/>
    <property type="match status" value="1"/>
</dbReference>
<feature type="transmembrane region" description="Helical" evidence="6">
    <location>
        <begin position="385"/>
        <end position="407"/>
    </location>
</feature>
<feature type="transmembrane region" description="Helical" evidence="6">
    <location>
        <begin position="44"/>
        <end position="70"/>
    </location>
</feature>
<dbReference type="InterPro" id="IPR013057">
    <property type="entry name" value="AA_transpt_TM"/>
</dbReference>
<feature type="compositionally biased region" description="Polar residues" evidence="5">
    <location>
        <begin position="1"/>
        <end position="16"/>
    </location>
</feature>
<sequence length="539" mass="60135">MQAKSVISQNGQTQQKSKLEAGPAEKKKIGGSTMMFVNNCVGDVILTIACRFGQLGLPLGVFLLTTAFLYEVWAFRVIGKACAFSDAGDLLDLMKKCYNKKIAMFIDVCAVLMLFAVQICYTIIISSYIHQAYDLITKTPMCVEDVVCEEHFKKVETIIRLIIGFTILPFEDLITSVNVLNFISSFAVIFVSITLVCIIGRSTQTMITGKLAFDDIFVPRQPVMPYKPNFLDIFIDFTGMFAMFSLQPVIPPLYEELVGSREIKKYILGKASDIASFVLYLMYMITAIMGCLVFYGENQPHYRNDNILVNYASADVLMSIIRIMYVLVVMIGYPVVIYQIRASMASWFGIDRKTTCSKVTFVSMGLIATFICSTVAMFTPSILVIFDPFCAVFGCVLFQIMPLMVWYKLPKLEKESEPEQDCGYDLDKRVARQSIISIAVNMVGGGRRSIKGVNRQLSASFIANARPSLIAAQIGIEDSHDSDVLVGDEKGKAQTDAAAEAKMWKRRKMIFYPALIGTILFNTVSFGVSLYHIAHGEEE</sequence>